<dbReference type="PROSITE" id="PS50089">
    <property type="entry name" value="ZF_RING_2"/>
    <property type="match status" value="1"/>
</dbReference>
<evidence type="ECO:0000256" key="11">
    <source>
        <dbReference type="ARBA" id="ARBA00022989"/>
    </source>
</evidence>
<evidence type="ECO:0000256" key="3">
    <source>
        <dbReference type="ARBA" id="ARBA00004906"/>
    </source>
</evidence>
<dbReference type="InterPro" id="IPR053238">
    <property type="entry name" value="RING-H2_zinc_finger"/>
</dbReference>
<evidence type="ECO:0000313" key="19">
    <source>
        <dbReference type="Proteomes" id="UP000077755"/>
    </source>
</evidence>
<evidence type="ECO:0000256" key="5">
    <source>
        <dbReference type="ARBA" id="ARBA00022679"/>
    </source>
</evidence>
<keyword evidence="8 14" id="KW-0863">Zinc-finger</keyword>
<dbReference type="EMBL" id="CP093350">
    <property type="protein sequence ID" value="WOH11529.1"/>
    <property type="molecule type" value="Genomic_DNA"/>
</dbReference>
<dbReference type="PANTHER" id="PTHR14155">
    <property type="entry name" value="RING FINGER DOMAIN-CONTAINING"/>
    <property type="match status" value="1"/>
</dbReference>
<evidence type="ECO:0000256" key="1">
    <source>
        <dbReference type="ARBA" id="ARBA00000900"/>
    </source>
</evidence>
<evidence type="ECO:0000259" key="17">
    <source>
        <dbReference type="PROSITE" id="PS50089"/>
    </source>
</evidence>
<dbReference type="Gene3D" id="3.30.40.10">
    <property type="entry name" value="Zinc/RING finger domain, C3HC4 (zinc finger)"/>
    <property type="match status" value="1"/>
</dbReference>
<dbReference type="EC" id="2.3.2.27" evidence="4"/>
<dbReference type="FunFam" id="3.30.40.10:FF:000187">
    <property type="entry name" value="E3 ubiquitin-protein ligase ATL6"/>
    <property type="match status" value="1"/>
</dbReference>
<keyword evidence="5" id="KW-0808">Transferase</keyword>
<evidence type="ECO:0000256" key="16">
    <source>
        <dbReference type="SAM" id="Phobius"/>
    </source>
</evidence>
<organism evidence="18 19">
    <name type="scientific">Daucus carota subsp. sativus</name>
    <name type="common">Carrot</name>
    <dbReference type="NCBI Taxonomy" id="79200"/>
    <lineage>
        <taxon>Eukaryota</taxon>
        <taxon>Viridiplantae</taxon>
        <taxon>Streptophyta</taxon>
        <taxon>Embryophyta</taxon>
        <taxon>Tracheophyta</taxon>
        <taxon>Spermatophyta</taxon>
        <taxon>Magnoliopsida</taxon>
        <taxon>eudicotyledons</taxon>
        <taxon>Gunneridae</taxon>
        <taxon>Pentapetalae</taxon>
        <taxon>asterids</taxon>
        <taxon>campanulids</taxon>
        <taxon>Apiales</taxon>
        <taxon>Apiaceae</taxon>
        <taxon>Apioideae</taxon>
        <taxon>Scandiceae</taxon>
        <taxon>Daucinae</taxon>
        <taxon>Daucus</taxon>
        <taxon>Daucus sect. Daucus</taxon>
    </lineage>
</organism>
<dbReference type="SMART" id="SM00184">
    <property type="entry name" value="RING"/>
    <property type="match status" value="1"/>
</dbReference>
<reference evidence="18" key="1">
    <citation type="journal article" date="2016" name="Nat. Genet.">
        <title>A high-quality carrot genome assembly provides new insights into carotenoid accumulation and asterid genome evolution.</title>
        <authorList>
            <person name="Iorizzo M."/>
            <person name="Ellison S."/>
            <person name="Senalik D."/>
            <person name="Zeng P."/>
            <person name="Satapoomin P."/>
            <person name="Huang J."/>
            <person name="Bowman M."/>
            <person name="Iovene M."/>
            <person name="Sanseverino W."/>
            <person name="Cavagnaro P."/>
            <person name="Yildiz M."/>
            <person name="Macko-Podgorni A."/>
            <person name="Moranska E."/>
            <person name="Grzebelus E."/>
            <person name="Grzebelus D."/>
            <person name="Ashrafi H."/>
            <person name="Zheng Z."/>
            <person name="Cheng S."/>
            <person name="Spooner D."/>
            <person name="Van Deynze A."/>
            <person name="Simon P."/>
        </authorList>
    </citation>
    <scope>NUCLEOTIDE SEQUENCE</scope>
    <source>
        <tissue evidence="18">Leaf</tissue>
    </source>
</reference>
<dbReference type="InterPro" id="IPR013083">
    <property type="entry name" value="Znf_RING/FYVE/PHD"/>
</dbReference>
<feature type="transmembrane region" description="Helical" evidence="16">
    <location>
        <begin position="6"/>
        <end position="26"/>
    </location>
</feature>
<dbReference type="Pfam" id="PF13639">
    <property type="entry name" value="zf-RING_2"/>
    <property type="match status" value="1"/>
</dbReference>
<keyword evidence="9" id="KW-0833">Ubl conjugation pathway</keyword>
<evidence type="ECO:0000256" key="7">
    <source>
        <dbReference type="ARBA" id="ARBA00022723"/>
    </source>
</evidence>
<protein>
    <recommendedName>
        <fullName evidence="4">RING-type E3 ubiquitin transferase</fullName>
        <ecNumber evidence="4">2.3.2.27</ecNumber>
    </recommendedName>
</protein>
<evidence type="ECO:0000256" key="15">
    <source>
        <dbReference type="SAM" id="MobiDB-lite"/>
    </source>
</evidence>
<feature type="domain" description="RING-type" evidence="17">
    <location>
        <begin position="89"/>
        <end position="131"/>
    </location>
</feature>
<keyword evidence="10" id="KW-0862">Zinc</keyword>
<comment type="subcellular location">
    <subcellularLocation>
        <location evidence="2">Membrane</location>
        <topology evidence="2">Single-pass membrane protein</topology>
    </subcellularLocation>
</comment>
<sequence length="220" mass="25464">MSYITIIIVIILLVILFSSLFALYFYKCFLQNVLQSRDYERSTSPTDIVVAKPYKVATPGLDPKVLNTFPVCVYSSVKQYRKQEYGLECAICLLEFEDDHVLRLITICSHVFHKKCIDIWFGMHKTCPACRRNLELLVGEATKAKDMKSDSVSITIKDDNHEERKGKFNEDMGGSFTRSKPTGNSFFSSRDSSYEDRYVLRLPDHVTKDLIKSNYWQNRL</sequence>
<evidence type="ECO:0000256" key="14">
    <source>
        <dbReference type="PROSITE-ProRule" id="PRU00175"/>
    </source>
</evidence>
<evidence type="ECO:0000256" key="6">
    <source>
        <dbReference type="ARBA" id="ARBA00022692"/>
    </source>
</evidence>
<feature type="compositionally biased region" description="Polar residues" evidence="15">
    <location>
        <begin position="176"/>
        <end position="190"/>
    </location>
</feature>
<comment type="catalytic activity">
    <reaction evidence="1">
        <text>S-ubiquitinyl-[E2 ubiquitin-conjugating enzyme]-L-cysteine + [acceptor protein]-L-lysine = [E2 ubiquitin-conjugating enzyme]-L-cysteine + N(6)-ubiquitinyl-[acceptor protein]-L-lysine.</text>
        <dbReference type="EC" id="2.3.2.27"/>
    </reaction>
</comment>
<dbReference type="SUPFAM" id="SSF57850">
    <property type="entry name" value="RING/U-box"/>
    <property type="match status" value="1"/>
</dbReference>
<proteinExistence type="inferred from homology"/>
<gene>
    <name evidence="18" type="ORF">DCAR_0831016</name>
</gene>
<keyword evidence="6 16" id="KW-0812">Transmembrane</keyword>
<evidence type="ECO:0000313" key="18">
    <source>
        <dbReference type="EMBL" id="WOH11529.1"/>
    </source>
</evidence>
<dbReference type="AlphaFoldDB" id="A0AAF0XRA1"/>
<keyword evidence="11 16" id="KW-1133">Transmembrane helix</keyword>
<feature type="region of interest" description="Disordered" evidence="15">
    <location>
        <begin position="164"/>
        <end position="190"/>
    </location>
</feature>
<evidence type="ECO:0000256" key="10">
    <source>
        <dbReference type="ARBA" id="ARBA00022833"/>
    </source>
</evidence>
<evidence type="ECO:0000256" key="8">
    <source>
        <dbReference type="ARBA" id="ARBA00022771"/>
    </source>
</evidence>
<name>A0AAF0XRA1_DAUCS</name>
<dbReference type="PANTHER" id="PTHR14155:SF521">
    <property type="entry name" value="RING-H2 FINGER PROTEIN ATL30"/>
    <property type="match status" value="1"/>
</dbReference>
<dbReference type="InterPro" id="IPR001841">
    <property type="entry name" value="Znf_RING"/>
</dbReference>
<keyword evidence="12 16" id="KW-0472">Membrane</keyword>
<comment type="pathway">
    <text evidence="3">Protein modification; protein ubiquitination.</text>
</comment>
<accession>A0AAF0XRA1</accession>
<evidence type="ECO:0000256" key="12">
    <source>
        <dbReference type="ARBA" id="ARBA00023136"/>
    </source>
</evidence>
<dbReference type="GO" id="GO:0061630">
    <property type="term" value="F:ubiquitin protein ligase activity"/>
    <property type="evidence" value="ECO:0007669"/>
    <property type="project" value="UniProtKB-EC"/>
</dbReference>
<comment type="similarity">
    <text evidence="13">Belongs to the RING-type zinc finger family. ATL subfamily.</text>
</comment>
<evidence type="ECO:0000256" key="4">
    <source>
        <dbReference type="ARBA" id="ARBA00012483"/>
    </source>
</evidence>
<dbReference type="GO" id="GO:0008270">
    <property type="term" value="F:zinc ion binding"/>
    <property type="evidence" value="ECO:0007669"/>
    <property type="project" value="UniProtKB-KW"/>
</dbReference>
<reference evidence="18" key="2">
    <citation type="submission" date="2022-03" db="EMBL/GenBank/DDBJ databases">
        <title>Draft title - Genomic analysis of global carrot germplasm unveils the trajectory of domestication and the origin of high carotenoid orange carrot.</title>
        <authorList>
            <person name="Iorizzo M."/>
            <person name="Ellison S."/>
            <person name="Senalik D."/>
            <person name="Macko-Podgorni A."/>
            <person name="Grzebelus D."/>
            <person name="Bostan H."/>
            <person name="Rolling W."/>
            <person name="Curaba J."/>
            <person name="Simon P."/>
        </authorList>
    </citation>
    <scope>NUCLEOTIDE SEQUENCE</scope>
    <source>
        <tissue evidence="18">Leaf</tissue>
    </source>
</reference>
<evidence type="ECO:0000256" key="2">
    <source>
        <dbReference type="ARBA" id="ARBA00004167"/>
    </source>
</evidence>
<evidence type="ECO:0000256" key="13">
    <source>
        <dbReference type="ARBA" id="ARBA00024209"/>
    </source>
</evidence>
<dbReference type="GO" id="GO:0016020">
    <property type="term" value="C:membrane"/>
    <property type="evidence" value="ECO:0007669"/>
    <property type="project" value="UniProtKB-SubCell"/>
</dbReference>
<keyword evidence="7" id="KW-0479">Metal-binding</keyword>
<evidence type="ECO:0000256" key="9">
    <source>
        <dbReference type="ARBA" id="ARBA00022786"/>
    </source>
</evidence>
<keyword evidence="19" id="KW-1185">Reference proteome</keyword>
<dbReference type="Proteomes" id="UP000077755">
    <property type="component" value="Chromosome 8"/>
</dbReference>